<keyword evidence="2" id="KW-1185">Reference proteome</keyword>
<evidence type="ECO:0000313" key="1">
    <source>
        <dbReference type="EMBL" id="CCH28597.1"/>
    </source>
</evidence>
<accession>K0JSX9</accession>
<dbReference type="eggNOG" id="ENOG50340U3">
    <property type="taxonomic scope" value="Bacteria"/>
</dbReference>
<reference evidence="1 2" key="1">
    <citation type="journal article" date="2012" name="BMC Genomics">
        <title>Complete genome sequence of Saccharothrix espanaensis DSM 44229T and comparison to the other completely sequenced Pseudonocardiaceae.</title>
        <authorList>
            <person name="Strobel T."/>
            <person name="Al-Dilaimi A."/>
            <person name="Blom J."/>
            <person name="Gessner A."/>
            <person name="Kalinowski J."/>
            <person name="Luzhetska M."/>
            <person name="Puhler A."/>
            <person name="Szczepanowski R."/>
            <person name="Bechthold A."/>
            <person name="Ruckert C."/>
        </authorList>
    </citation>
    <scope>NUCLEOTIDE SEQUENCE [LARGE SCALE GENOMIC DNA]</scope>
    <source>
        <strain evidence="2">ATCC 51144 / DSM 44229 / JCM 9112 / NBRC 15066 / NRRL 15764</strain>
    </source>
</reference>
<dbReference type="Proteomes" id="UP000006281">
    <property type="component" value="Chromosome"/>
</dbReference>
<dbReference type="KEGG" id="sesp:BN6_12710"/>
<name>K0JSX9_SACES</name>
<dbReference type="PATRIC" id="fig|1179773.3.peg.1277"/>
<dbReference type="RefSeq" id="WP_015098710.1">
    <property type="nucleotide sequence ID" value="NC_019673.1"/>
</dbReference>
<dbReference type="AlphaFoldDB" id="K0JSX9"/>
<organism evidence="1 2">
    <name type="scientific">Saccharothrix espanaensis (strain ATCC 51144 / DSM 44229 / JCM 9112 / NBRC 15066 / NRRL 15764)</name>
    <dbReference type="NCBI Taxonomy" id="1179773"/>
    <lineage>
        <taxon>Bacteria</taxon>
        <taxon>Bacillati</taxon>
        <taxon>Actinomycetota</taxon>
        <taxon>Actinomycetes</taxon>
        <taxon>Pseudonocardiales</taxon>
        <taxon>Pseudonocardiaceae</taxon>
        <taxon>Saccharothrix</taxon>
    </lineage>
</organism>
<dbReference type="STRING" id="1179773.BN6_12710"/>
<dbReference type="HOGENOM" id="CLU_1131694_0_0_11"/>
<dbReference type="OrthoDB" id="9553403at2"/>
<sequence length="240" mass="26992">MAAWASLVVSLLALTVSAVTLWRAQLTPFRLLVTADQVQLRIHQMESETGETWLLPHFALSVGFANSGTQVGRVLGVRLVLRYTSLPIPDAYEVFACHGEYDPVKYQAHGGKRFTMIDQAKLGDFHSFVVLPKATASKFYVFTVRWDKPVRQAELRLDLEVLHDRSTDWKTTHTWQLAMPGWAWNSVEQGSSFTFVAEGGAAKRSSRDVNPPDLHKYTLDEEMRAVTDDSVSVVREITPD</sequence>
<protein>
    <submittedName>
        <fullName evidence="1">Putative secreted protein</fullName>
    </submittedName>
</protein>
<gene>
    <name evidence="1" type="ordered locus">BN6_12710</name>
</gene>
<dbReference type="EMBL" id="HE804045">
    <property type="protein sequence ID" value="CCH28597.1"/>
    <property type="molecule type" value="Genomic_DNA"/>
</dbReference>
<proteinExistence type="predicted"/>
<evidence type="ECO:0000313" key="2">
    <source>
        <dbReference type="Proteomes" id="UP000006281"/>
    </source>
</evidence>